<dbReference type="SFLD" id="SFLDS00029">
    <property type="entry name" value="Radical_SAM"/>
    <property type="match status" value="1"/>
</dbReference>
<dbReference type="Pfam" id="PF04055">
    <property type="entry name" value="Radical_SAM"/>
    <property type="match status" value="1"/>
</dbReference>
<dbReference type="SFLD" id="SFLDG01067">
    <property type="entry name" value="SPASM/twitch_domain_containing"/>
    <property type="match status" value="1"/>
</dbReference>
<evidence type="ECO:0000256" key="1">
    <source>
        <dbReference type="ARBA" id="ARBA00022691"/>
    </source>
</evidence>
<dbReference type="Pfam" id="PF13186">
    <property type="entry name" value="SPASM"/>
    <property type="match status" value="1"/>
</dbReference>
<dbReference type="Gene3D" id="3.20.20.70">
    <property type="entry name" value="Aldolase class I"/>
    <property type="match status" value="1"/>
</dbReference>
<dbReference type="AlphaFoldDB" id="A0A7Y0EDL0"/>
<dbReference type="PANTHER" id="PTHR11228">
    <property type="entry name" value="RADICAL SAM DOMAIN PROTEIN"/>
    <property type="match status" value="1"/>
</dbReference>
<dbReference type="GO" id="GO:0051536">
    <property type="term" value="F:iron-sulfur cluster binding"/>
    <property type="evidence" value="ECO:0007669"/>
    <property type="project" value="UniProtKB-KW"/>
</dbReference>
<evidence type="ECO:0000259" key="5">
    <source>
        <dbReference type="PROSITE" id="PS51918"/>
    </source>
</evidence>
<dbReference type="InterPro" id="IPR029044">
    <property type="entry name" value="Nucleotide-diphossugar_trans"/>
</dbReference>
<dbReference type="PANTHER" id="PTHR11228:SF7">
    <property type="entry name" value="PQQA PEPTIDE CYCLASE"/>
    <property type="match status" value="1"/>
</dbReference>
<keyword evidence="4" id="KW-0411">Iron-sulfur</keyword>
<dbReference type="SUPFAM" id="SSF102114">
    <property type="entry name" value="Radical SAM enzymes"/>
    <property type="match status" value="1"/>
</dbReference>
<dbReference type="InterPro" id="IPR013785">
    <property type="entry name" value="Aldolase_TIM"/>
</dbReference>
<keyword evidence="2" id="KW-0479">Metal-binding</keyword>
<comment type="caution">
    <text evidence="6">The sequence shown here is derived from an EMBL/GenBank/DDBJ whole genome shotgun (WGS) entry which is preliminary data.</text>
</comment>
<dbReference type="Gene3D" id="3.90.550.10">
    <property type="entry name" value="Spore Coat Polysaccharide Biosynthesis Protein SpsA, Chain A"/>
    <property type="match status" value="1"/>
</dbReference>
<evidence type="ECO:0000256" key="3">
    <source>
        <dbReference type="ARBA" id="ARBA00023004"/>
    </source>
</evidence>
<organism evidence="6 7">
    <name type="scientific">Clostridium muellerianum</name>
    <dbReference type="NCBI Taxonomy" id="2716538"/>
    <lineage>
        <taxon>Bacteria</taxon>
        <taxon>Bacillati</taxon>
        <taxon>Bacillota</taxon>
        <taxon>Clostridia</taxon>
        <taxon>Eubacteriales</taxon>
        <taxon>Clostridiaceae</taxon>
        <taxon>Clostridium</taxon>
    </lineage>
</organism>
<protein>
    <recommendedName>
        <fullName evidence="5">Radical SAM core domain-containing protein</fullName>
    </recommendedName>
</protein>
<dbReference type="Proteomes" id="UP000537131">
    <property type="component" value="Unassembled WGS sequence"/>
</dbReference>
<dbReference type="EMBL" id="JABBNI010000004">
    <property type="protein sequence ID" value="NMM61483.1"/>
    <property type="molecule type" value="Genomic_DNA"/>
</dbReference>
<dbReference type="InterPro" id="IPR023885">
    <property type="entry name" value="4Fe4S-binding_SPASM_dom"/>
</dbReference>
<dbReference type="InterPro" id="IPR058240">
    <property type="entry name" value="rSAM_sf"/>
</dbReference>
<dbReference type="RefSeq" id="WP_169296086.1">
    <property type="nucleotide sequence ID" value="NZ_JABBNI010000004.1"/>
</dbReference>
<dbReference type="GO" id="GO:0003824">
    <property type="term" value="F:catalytic activity"/>
    <property type="evidence" value="ECO:0007669"/>
    <property type="project" value="InterPro"/>
</dbReference>
<accession>A0A7Y0EDL0</accession>
<evidence type="ECO:0000313" key="6">
    <source>
        <dbReference type="EMBL" id="NMM61483.1"/>
    </source>
</evidence>
<evidence type="ECO:0000256" key="2">
    <source>
        <dbReference type="ARBA" id="ARBA00022723"/>
    </source>
</evidence>
<gene>
    <name evidence="6" type="ORF">HBE96_01945</name>
</gene>
<feature type="domain" description="Radical SAM core" evidence="5">
    <location>
        <begin position="217"/>
        <end position="442"/>
    </location>
</feature>
<name>A0A7Y0EDL0_9CLOT</name>
<evidence type="ECO:0000313" key="7">
    <source>
        <dbReference type="Proteomes" id="UP000537131"/>
    </source>
</evidence>
<dbReference type="InterPro" id="IPR007197">
    <property type="entry name" value="rSAM"/>
</dbReference>
<proteinExistence type="predicted"/>
<reference evidence="6 7" key="2">
    <citation type="submission" date="2020-06" db="EMBL/GenBank/DDBJ databases">
        <title>Complete Genome Sequence of Clostridium muelleri sp. nov. P21T, an Acid-Alcohol Producing Acetogen Isolated from Old Hay.</title>
        <authorList>
            <person name="Duncan K.E."/>
            <person name="Tanner R.S."/>
        </authorList>
    </citation>
    <scope>NUCLEOTIDE SEQUENCE [LARGE SCALE GENOMIC DNA]</scope>
    <source>
        <strain evidence="6 7">P21</strain>
    </source>
</reference>
<keyword evidence="1" id="KW-0949">S-adenosyl-L-methionine</keyword>
<sequence>MKVGLVVQAQLGYDDNIRDNDIFAIVNGNTVVETVVEKALSCNVHKVIVLTSEGNKECVDLDIIKKNNIRIYKKDDTSFIKSYRKIFLNEGLDIIIRVIGNNILLIPNLVMDGLKQHLEKKMDYTYNTGYPRGIMFSEIISKKVLFNEEILQKENVKSVNIMQSLRNSSCEKFEMKADREYYDHSFINLSFHKFNIDKFSKCVISNNWQDIIDEFKEDSIPNLNFIINNICNISCIMCGMCGELSKYSKVKDKKGNMNFENFKNIIDKFPKTKSILIQGGEILLNKDILSIIGYAKEKNIKINTITNGLLLNEKISRFLIETLESITFSIDASEAETYEAIRLNGKFNVLIKNISEFMEIYYRNSNVSLKSIKINYVCMEQNYRQMPKFVKLMKKLGIKDIVFSLYAQYKYVENKELVERYIIKDRNDFNNIWMEAKKIANENDMKVSMMKHDNIFQKHNIYNECNGIKESFWINWDGYVLPCCSYISPELYNLGNVTYEDNMDVIINNWKQFRWNVFNSKIPKVCYDYCIY</sequence>
<evidence type="ECO:0000256" key="4">
    <source>
        <dbReference type="ARBA" id="ARBA00023014"/>
    </source>
</evidence>
<dbReference type="InterPro" id="IPR050377">
    <property type="entry name" value="Radical_SAM_PqqE_MftC-like"/>
</dbReference>
<keyword evidence="3" id="KW-0408">Iron</keyword>
<dbReference type="PROSITE" id="PS51918">
    <property type="entry name" value="RADICAL_SAM"/>
    <property type="match status" value="1"/>
</dbReference>
<dbReference type="CDD" id="cd21109">
    <property type="entry name" value="SPASM"/>
    <property type="match status" value="1"/>
</dbReference>
<dbReference type="GO" id="GO:0046872">
    <property type="term" value="F:metal ion binding"/>
    <property type="evidence" value="ECO:0007669"/>
    <property type="project" value="UniProtKB-KW"/>
</dbReference>
<keyword evidence="7" id="KW-1185">Reference proteome</keyword>
<reference evidence="6 7" key="1">
    <citation type="submission" date="2020-04" db="EMBL/GenBank/DDBJ databases">
        <authorList>
            <person name="Doyle D.A."/>
        </authorList>
    </citation>
    <scope>NUCLEOTIDE SEQUENCE [LARGE SCALE GENOMIC DNA]</scope>
    <source>
        <strain evidence="6 7">P21</strain>
    </source>
</reference>